<evidence type="ECO:0000259" key="4">
    <source>
        <dbReference type="Pfam" id="PF01261"/>
    </source>
</evidence>
<dbReference type="GO" id="GO:0016853">
    <property type="term" value="F:isomerase activity"/>
    <property type="evidence" value="ECO:0007669"/>
    <property type="project" value="UniProtKB-KW"/>
</dbReference>
<dbReference type="RefSeq" id="WP_344188970.1">
    <property type="nucleotide sequence ID" value="NZ_BAAAND010000003.1"/>
</dbReference>
<protein>
    <submittedName>
        <fullName evidence="5">L-rhamnose isomerase</fullName>
    </submittedName>
</protein>
<keyword evidence="1" id="KW-0479">Metal-binding</keyword>
<accession>A0ABN2DDL8</accession>
<gene>
    <name evidence="5" type="primary">rhaI</name>
    <name evidence="5" type="ORF">GCM10009742_17800</name>
</gene>
<dbReference type="EMBL" id="BAAAND010000003">
    <property type="protein sequence ID" value="GAA1575098.1"/>
    <property type="molecule type" value="Genomic_DNA"/>
</dbReference>
<keyword evidence="2" id="KW-0464">Manganese</keyword>
<keyword evidence="3 5" id="KW-0413">Isomerase</keyword>
<organism evidence="5 6">
    <name type="scientific">Kribbella karoonensis</name>
    <dbReference type="NCBI Taxonomy" id="324851"/>
    <lineage>
        <taxon>Bacteria</taxon>
        <taxon>Bacillati</taxon>
        <taxon>Actinomycetota</taxon>
        <taxon>Actinomycetes</taxon>
        <taxon>Propionibacteriales</taxon>
        <taxon>Kribbellaceae</taxon>
        <taxon>Kribbella</taxon>
    </lineage>
</organism>
<evidence type="ECO:0000256" key="3">
    <source>
        <dbReference type="ARBA" id="ARBA00023235"/>
    </source>
</evidence>
<dbReference type="InterPro" id="IPR013457">
    <property type="entry name" value="Rhamnose_iso-rel"/>
</dbReference>
<dbReference type="SUPFAM" id="SSF51658">
    <property type="entry name" value="Xylose isomerase-like"/>
    <property type="match status" value="1"/>
</dbReference>
<dbReference type="InterPro" id="IPR050337">
    <property type="entry name" value="L-rhamnose_isomerase"/>
</dbReference>
<feature type="domain" description="Xylose isomerase-like TIM barrel" evidence="4">
    <location>
        <begin position="52"/>
        <end position="248"/>
    </location>
</feature>
<evidence type="ECO:0000313" key="5">
    <source>
        <dbReference type="EMBL" id="GAA1575098.1"/>
    </source>
</evidence>
<proteinExistence type="predicted"/>
<dbReference type="InterPro" id="IPR036237">
    <property type="entry name" value="Xyl_isomerase-like_sf"/>
</dbReference>
<comment type="caution">
    <text evidence="5">The sequence shown here is derived from an EMBL/GenBank/DDBJ whole genome shotgun (WGS) entry which is preliminary data.</text>
</comment>
<dbReference type="Gene3D" id="3.20.20.150">
    <property type="entry name" value="Divalent-metal-dependent TIM barrel enzymes"/>
    <property type="match status" value="1"/>
</dbReference>
<dbReference type="PANTHER" id="PTHR30268:SF0">
    <property type="entry name" value="L-RHAMNOSE ISOMERASE"/>
    <property type="match status" value="1"/>
</dbReference>
<dbReference type="Proteomes" id="UP001500190">
    <property type="component" value="Unassembled WGS sequence"/>
</dbReference>
<evidence type="ECO:0000256" key="1">
    <source>
        <dbReference type="ARBA" id="ARBA00022723"/>
    </source>
</evidence>
<reference evidence="5 6" key="1">
    <citation type="journal article" date="2019" name="Int. J. Syst. Evol. Microbiol.">
        <title>The Global Catalogue of Microorganisms (GCM) 10K type strain sequencing project: providing services to taxonomists for standard genome sequencing and annotation.</title>
        <authorList>
            <consortium name="The Broad Institute Genomics Platform"/>
            <consortium name="The Broad Institute Genome Sequencing Center for Infectious Disease"/>
            <person name="Wu L."/>
            <person name="Ma J."/>
        </authorList>
    </citation>
    <scope>NUCLEOTIDE SEQUENCE [LARGE SCALE GENOMIC DNA]</scope>
    <source>
        <strain evidence="5 6">JCM 14304</strain>
    </source>
</reference>
<evidence type="ECO:0000256" key="2">
    <source>
        <dbReference type="ARBA" id="ARBA00023211"/>
    </source>
</evidence>
<dbReference type="PANTHER" id="PTHR30268">
    <property type="entry name" value="L-RHAMNOSE ISOMERASE"/>
    <property type="match status" value="1"/>
</dbReference>
<dbReference type="InterPro" id="IPR013022">
    <property type="entry name" value="Xyl_isomerase-like_TIM-brl"/>
</dbReference>
<name>A0ABN2DDL8_9ACTN</name>
<dbReference type="NCBIfam" id="TIGR02635">
    <property type="entry name" value="RhaI_grampos"/>
    <property type="match status" value="1"/>
</dbReference>
<evidence type="ECO:0000313" key="6">
    <source>
        <dbReference type="Proteomes" id="UP001500190"/>
    </source>
</evidence>
<keyword evidence="6" id="KW-1185">Reference proteome</keyword>
<dbReference type="Pfam" id="PF01261">
    <property type="entry name" value="AP_endonuc_2"/>
    <property type="match status" value="1"/>
</dbReference>
<sequence length="387" mass="42924">MTPDAAKDALSRQEIELPSWAFGNSGTRFKVFTQPGVPRSPEEKIADAAVVHKYTGVAPSVALHIPWDKVDDYAALSAYAKEQGVRLGAINSNVFQDDDYKLGSVTNPDPAVRRKATDHLLECVDIMDQTGSRDLKLWFSDGTNYPGQDDIQDRQERLAESLKEVYDRLGEDQRMLLEYKLFEPAFYTTDVPDWGTSYAHCLELGPKATVCIDTGHHAPGTNIEFIVAFLLRVKKLGAFDFNSRFYADDDLMVGAADPFQLFRIMNEIVRGDALDPDAGIAFMLDQCHNIEEKIPAIIRSVMNVQEATAKALLVDRDVLRTAQREGDVLGANAALMDAYNTDVRPLLAELRESQGLDPDPVAAYKRSGYFEQISKDRVGGQQAGWGA</sequence>